<dbReference type="GO" id="GO:0046421">
    <property type="term" value="F:methylisocitrate lyase activity"/>
    <property type="evidence" value="ECO:0007669"/>
    <property type="project" value="UniProtKB-EC"/>
</dbReference>
<dbReference type="InterPro" id="IPR040442">
    <property type="entry name" value="Pyrv_kinase-like_dom_sf"/>
</dbReference>
<proteinExistence type="predicted"/>
<keyword evidence="3" id="KW-1185">Reference proteome</keyword>
<sequence>MTGPKSAAARLHELLSRDGKITICPGVYDGLTARLALREGFDCLYVTGAGTAVSRLGMPDLGVITLNEMLENAAMIASLDRTVPVIADADTGYGGPIMVARTVKSYITAGIAAMHLEDQVQTKRCGHLAGKELVDEETFLSRIRAAVLAREEMRQTLGQDIVLIARTDALQQLGYSEACGRLRKAIEIGADVGFLEGPTSLDQCRQICIDLAPTPVLLNSVPGGATPHMTSQEAQQMGFKLIIYPGLALTAVYESTSAACAQLKGTGDMKVTERQKQEGVKGLFNAVGLVECVKFDKAAGGFAFAKGV</sequence>
<dbReference type="PANTHER" id="PTHR42905:SF2">
    <property type="entry name" value="PHOSPHOENOLPYRUVATE CARBOXYLASE FAMILY PROTEIN"/>
    <property type="match status" value="1"/>
</dbReference>
<comment type="catalytic activity">
    <reaction evidence="1">
        <text>(2S,3R)-3-hydroxybutane-1,2,3-tricarboxylate = pyruvate + succinate</text>
        <dbReference type="Rhea" id="RHEA:16809"/>
        <dbReference type="ChEBI" id="CHEBI:15361"/>
        <dbReference type="ChEBI" id="CHEBI:30031"/>
        <dbReference type="ChEBI" id="CHEBI:57429"/>
        <dbReference type="EC" id="4.1.3.30"/>
    </reaction>
</comment>
<dbReference type="InterPro" id="IPR015813">
    <property type="entry name" value="Pyrv/PenolPyrv_kinase-like_dom"/>
</dbReference>
<dbReference type="PANTHER" id="PTHR42905">
    <property type="entry name" value="PHOSPHOENOLPYRUVATE CARBOXYLASE"/>
    <property type="match status" value="1"/>
</dbReference>
<comment type="caution">
    <text evidence="2">The sequence shown here is derived from an EMBL/GenBank/DDBJ whole genome shotgun (WGS) entry which is preliminary data.</text>
</comment>
<protein>
    <submittedName>
        <fullName evidence="2">Phosphoenolpyruvate/pyruvate domain-containing protein</fullName>
    </submittedName>
</protein>
<dbReference type="PROSITE" id="PS00161">
    <property type="entry name" value="ISOCITRATE_LYASE"/>
    <property type="match status" value="1"/>
</dbReference>
<reference evidence="2" key="1">
    <citation type="journal article" date="2020" name="Stud. Mycol.">
        <title>101 Dothideomycetes genomes: a test case for predicting lifestyles and emergence of pathogens.</title>
        <authorList>
            <person name="Haridas S."/>
            <person name="Albert R."/>
            <person name="Binder M."/>
            <person name="Bloem J."/>
            <person name="Labutti K."/>
            <person name="Salamov A."/>
            <person name="Andreopoulos B."/>
            <person name="Baker S."/>
            <person name="Barry K."/>
            <person name="Bills G."/>
            <person name="Bluhm B."/>
            <person name="Cannon C."/>
            <person name="Castanera R."/>
            <person name="Culley D."/>
            <person name="Daum C."/>
            <person name="Ezra D."/>
            <person name="Gonzalez J."/>
            <person name="Henrissat B."/>
            <person name="Kuo A."/>
            <person name="Liang C."/>
            <person name="Lipzen A."/>
            <person name="Lutzoni F."/>
            <person name="Magnuson J."/>
            <person name="Mondo S."/>
            <person name="Nolan M."/>
            <person name="Ohm R."/>
            <person name="Pangilinan J."/>
            <person name="Park H.-J."/>
            <person name="Ramirez L."/>
            <person name="Alfaro M."/>
            <person name="Sun H."/>
            <person name="Tritt A."/>
            <person name="Yoshinaga Y."/>
            <person name="Zwiers L.-H."/>
            <person name="Turgeon B."/>
            <person name="Goodwin S."/>
            <person name="Spatafora J."/>
            <person name="Crous P."/>
            <person name="Grigoriev I."/>
        </authorList>
    </citation>
    <scope>NUCLEOTIDE SEQUENCE</scope>
    <source>
        <strain evidence="2">CBS 133067</strain>
    </source>
</reference>
<dbReference type="CDD" id="cd00377">
    <property type="entry name" value="ICL_PEPM"/>
    <property type="match status" value="1"/>
</dbReference>
<dbReference type="SUPFAM" id="SSF51621">
    <property type="entry name" value="Phosphoenolpyruvate/pyruvate domain"/>
    <property type="match status" value="1"/>
</dbReference>
<dbReference type="Pfam" id="PF13714">
    <property type="entry name" value="PEP_mutase"/>
    <property type="match status" value="1"/>
</dbReference>
<dbReference type="EMBL" id="ML978121">
    <property type="protein sequence ID" value="KAF2104223.1"/>
    <property type="molecule type" value="Genomic_DNA"/>
</dbReference>
<dbReference type="Gene3D" id="3.20.20.60">
    <property type="entry name" value="Phosphoenolpyruvate-binding domains"/>
    <property type="match status" value="1"/>
</dbReference>
<organism evidence="2 3">
    <name type="scientific">Rhizodiscina lignyota</name>
    <dbReference type="NCBI Taxonomy" id="1504668"/>
    <lineage>
        <taxon>Eukaryota</taxon>
        <taxon>Fungi</taxon>
        <taxon>Dikarya</taxon>
        <taxon>Ascomycota</taxon>
        <taxon>Pezizomycotina</taxon>
        <taxon>Dothideomycetes</taxon>
        <taxon>Pleosporomycetidae</taxon>
        <taxon>Aulographales</taxon>
        <taxon>Rhizodiscinaceae</taxon>
        <taxon>Rhizodiscina</taxon>
    </lineage>
</organism>
<dbReference type="AlphaFoldDB" id="A0A9P4IQH7"/>
<dbReference type="InterPro" id="IPR018523">
    <property type="entry name" value="Isocitrate_lyase_ph_CS"/>
</dbReference>
<dbReference type="OrthoDB" id="1923844at2759"/>
<dbReference type="InterPro" id="IPR039556">
    <property type="entry name" value="ICL/PEPM"/>
</dbReference>
<accession>A0A9P4IQH7</accession>
<name>A0A9P4IQH7_9PEZI</name>
<dbReference type="Proteomes" id="UP000799772">
    <property type="component" value="Unassembled WGS sequence"/>
</dbReference>
<evidence type="ECO:0000256" key="1">
    <source>
        <dbReference type="ARBA" id="ARBA00001050"/>
    </source>
</evidence>
<gene>
    <name evidence="2" type="ORF">NA57DRAFT_62865</name>
</gene>
<evidence type="ECO:0000313" key="2">
    <source>
        <dbReference type="EMBL" id="KAF2104223.1"/>
    </source>
</evidence>
<evidence type="ECO:0000313" key="3">
    <source>
        <dbReference type="Proteomes" id="UP000799772"/>
    </source>
</evidence>